<proteinExistence type="predicted"/>
<feature type="transmembrane region" description="Helical" evidence="10">
    <location>
        <begin position="604"/>
        <end position="624"/>
    </location>
</feature>
<keyword evidence="3" id="KW-0337">GPI-anchor biosynthesis</keyword>
<keyword evidence="12" id="KW-1185">Reference proteome</keyword>
<feature type="transmembrane region" description="Helical" evidence="10">
    <location>
        <begin position="834"/>
        <end position="854"/>
    </location>
</feature>
<dbReference type="EMBL" id="BAAFRS010000146">
    <property type="protein sequence ID" value="GAB1223431.1"/>
    <property type="molecule type" value="Genomic_DNA"/>
</dbReference>
<dbReference type="Gene3D" id="3.40.720.10">
    <property type="entry name" value="Alkaline Phosphatase, subunit A"/>
    <property type="match status" value="1"/>
</dbReference>
<feature type="transmembrane region" description="Helical" evidence="10">
    <location>
        <begin position="472"/>
        <end position="492"/>
    </location>
</feature>
<evidence type="ECO:0000256" key="9">
    <source>
        <dbReference type="ARBA" id="ARBA00023180"/>
    </source>
</evidence>
<reference evidence="11 12" key="1">
    <citation type="journal article" date="2019" name="PLoS Negl. Trop. Dis.">
        <title>Whole genome sequencing of Entamoeba nuttalli reveals mammalian host-related molecular signatures and a novel octapeptide-repeat surface protein.</title>
        <authorList>
            <person name="Tanaka M."/>
            <person name="Makiuchi T."/>
            <person name="Komiyama T."/>
            <person name="Shiina T."/>
            <person name="Osaki K."/>
            <person name="Tachibana H."/>
        </authorList>
    </citation>
    <scope>NUCLEOTIDE SEQUENCE [LARGE SCALE GENOMIC DNA]</scope>
    <source>
        <strain evidence="11 12">P19-061405</strain>
    </source>
</reference>
<keyword evidence="8 10" id="KW-0472">Membrane</keyword>
<feature type="transmembrane region" description="Helical" evidence="10">
    <location>
        <begin position="686"/>
        <end position="710"/>
    </location>
</feature>
<evidence type="ECO:0000256" key="10">
    <source>
        <dbReference type="SAM" id="Phobius"/>
    </source>
</evidence>
<feature type="transmembrane region" description="Helical" evidence="10">
    <location>
        <begin position="536"/>
        <end position="554"/>
    </location>
</feature>
<evidence type="ECO:0000256" key="1">
    <source>
        <dbReference type="ARBA" id="ARBA00004477"/>
    </source>
</evidence>
<comment type="pathway">
    <text evidence="2">Glycolipid biosynthesis; glycosylphosphatidylinositol-anchor biosynthesis.</text>
</comment>
<evidence type="ECO:0008006" key="13">
    <source>
        <dbReference type="Google" id="ProtNLM"/>
    </source>
</evidence>
<evidence type="ECO:0000313" key="11">
    <source>
        <dbReference type="EMBL" id="GAB1223431.1"/>
    </source>
</evidence>
<dbReference type="CDD" id="cd16023">
    <property type="entry name" value="GPI_EPT_3"/>
    <property type="match status" value="1"/>
</dbReference>
<feature type="transmembrane region" description="Helical" evidence="10">
    <location>
        <begin position="443"/>
        <end position="466"/>
    </location>
</feature>
<gene>
    <name evidence="11" type="ORF">ENUP19_0146G0048</name>
</gene>
<feature type="transmembrane region" description="Helical" evidence="10">
    <location>
        <begin position="499"/>
        <end position="524"/>
    </location>
</feature>
<feature type="transmembrane region" description="Helical" evidence="10">
    <location>
        <begin position="566"/>
        <end position="584"/>
    </location>
</feature>
<dbReference type="InterPro" id="IPR017850">
    <property type="entry name" value="Alkaline_phosphatase_core_sf"/>
</dbReference>
<evidence type="ECO:0000256" key="6">
    <source>
        <dbReference type="ARBA" id="ARBA00022824"/>
    </source>
</evidence>
<keyword evidence="4" id="KW-0808">Transferase</keyword>
<comment type="caution">
    <text evidence="11">The sequence shown here is derived from an EMBL/GenBank/DDBJ whole genome shotgun (WGS) entry which is preliminary data.</text>
</comment>
<keyword evidence="5 10" id="KW-0812">Transmembrane</keyword>
<feature type="transmembrane region" description="Helical" evidence="10">
    <location>
        <begin position="716"/>
        <end position="734"/>
    </location>
</feature>
<organism evidence="11 12">
    <name type="scientific">Entamoeba nuttalli</name>
    <dbReference type="NCBI Taxonomy" id="412467"/>
    <lineage>
        <taxon>Eukaryota</taxon>
        <taxon>Amoebozoa</taxon>
        <taxon>Evosea</taxon>
        <taxon>Archamoebae</taxon>
        <taxon>Mastigamoebida</taxon>
        <taxon>Entamoebidae</taxon>
        <taxon>Entamoeba</taxon>
    </lineage>
</organism>
<protein>
    <recommendedName>
        <fullName evidence="13">GPI ethanolamine phosphate transferase 3</fullName>
    </recommendedName>
</protein>
<sequence length="870" mass="100231">MTSLISSFFWIFFFISLCHLVGIYLYGTGFLITSVQSQKKSQCNDPIMTNTLYAQSHPPELCWTTPLFKKTALYLVDALRFDFAFSTDYPPLFENITDPNNFRLYHNNMDVFNSLENQYPSRSSKYHFIPDPPTLTIQRVKAMTTGGIPVPIEISNTLNNPAVVEDSLIHQFKENGIRTVFEGDSLWIDLYPTQFNDVSNDTAHNITDIDSVDNICDKALQRHQNESDYDVMISHFLGIDQVGHCYVANHPLMKKKLIEINNILNRSLYSLPEDTLALVFGDHGLLEEGNHGGSTLQELDAGMFVYDNRKSRKGGRKEVGKISQIDIVPTIAIGMGIPIPYSNIGTPIRDIILGREEKLEDIQRYVNALNITTNQIIRYLKEKEGIIRERWISEIEEEIQKVQKEEIQWFEKKEKLQELMNEHERISHEIHKQYVKHKSTFKFNYMLAGIIITVLSLFVSLLTLLLPKDSIVPYKSLIFGLFIGIFLGLVLVTTSSFSFLECLLIGMMICSEVCYIIGCFISFLKVPFTLKTLTTIIPFDLLIIAVVTLIYGFGQCTDSFIKEEKYTSFYVGICSFIALTYFNWLETKQFPITELVFCYLLSNWNYLVCQFVGYICIFSLLLMFYFYKHDVLLSLAMLLSFIYHLIESSSIPLMTILIPDLIYLLGLIKMVILIRKKDVDCLYSLIPVLSVILPLNMGITIIFFIFLIWYFKKYSFKLGVLLVFFFFGIHFFFLSGHAFQFSDIQFNAGFIGIPFYSFFGNGFLVILNTFFFPSISIIFGLLIILKSHPTGTSLYIQSSLCLTTMFIYQLVPIMFFTYFVSGHLEIFRIFTPKVCFDISFCIVTDIMIGIGYFLQKLTPKQLEEEKSYLD</sequence>
<dbReference type="Proteomes" id="UP001628156">
    <property type="component" value="Unassembled WGS sequence"/>
</dbReference>
<keyword evidence="6" id="KW-0256">Endoplasmic reticulum</keyword>
<feature type="transmembrane region" description="Helical" evidence="10">
    <location>
        <begin position="652"/>
        <end position="674"/>
    </location>
</feature>
<dbReference type="InterPro" id="IPR039524">
    <property type="entry name" value="PIGO/GPI13"/>
</dbReference>
<feature type="transmembrane region" description="Helical" evidence="10">
    <location>
        <begin position="6"/>
        <end position="32"/>
    </location>
</feature>
<accession>A0ABQ0DKU5</accession>
<dbReference type="PANTHER" id="PTHR23071">
    <property type="entry name" value="PHOSPHATIDYLINOSITOL GLYCAN"/>
    <property type="match status" value="1"/>
</dbReference>
<evidence type="ECO:0000313" key="12">
    <source>
        <dbReference type="Proteomes" id="UP001628156"/>
    </source>
</evidence>
<feature type="transmembrane region" description="Helical" evidence="10">
    <location>
        <begin position="805"/>
        <end position="827"/>
    </location>
</feature>
<evidence type="ECO:0000256" key="3">
    <source>
        <dbReference type="ARBA" id="ARBA00022502"/>
    </source>
</evidence>
<feature type="transmembrane region" description="Helical" evidence="10">
    <location>
        <begin position="755"/>
        <end position="785"/>
    </location>
</feature>
<evidence type="ECO:0000256" key="8">
    <source>
        <dbReference type="ARBA" id="ARBA00023136"/>
    </source>
</evidence>
<evidence type="ECO:0000256" key="4">
    <source>
        <dbReference type="ARBA" id="ARBA00022679"/>
    </source>
</evidence>
<evidence type="ECO:0000256" key="7">
    <source>
        <dbReference type="ARBA" id="ARBA00022989"/>
    </source>
</evidence>
<dbReference type="PANTHER" id="PTHR23071:SF1">
    <property type="entry name" value="GPI ETHANOLAMINE PHOSPHATE TRANSFERASE 3"/>
    <property type="match status" value="1"/>
</dbReference>
<name>A0ABQ0DKU5_9EUKA</name>
<comment type="subcellular location">
    <subcellularLocation>
        <location evidence="1">Endoplasmic reticulum membrane</location>
        <topology evidence="1">Multi-pass membrane protein</topology>
    </subcellularLocation>
</comment>
<dbReference type="SUPFAM" id="SSF53649">
    <property type="entry name" value="Alkaline phosphatase-like"/>
    <property type="match status" value="1"/>
</dbReference>
<evidence type="ECO:0000256" key="2">
    <source>
        <dbReference type="ARBA" id="ARBA00004687"/>
    </source>
</evidence>
<dbReference type="InterPro" id="IPR037675">
    <property type="entry name" value="PIG-O_N"/>
</dbReference>
<keyword evidence="7 10" id="KW-1133">Transmembrane helix</keyword>
<keyword evidence="9" id="KW-0325">Glycoprotein</keyword>
<evidence type="ECO:0000256" key="5">
    <source>
        <dbReference type="ARBA" id="ARBA00022692"/>
    </source>
</evidence>